<dbReference type="Proteomes" id="UP000001203">
    <property type="component" value="Chromosome circular"/>
</dbReference>
<proteinExistence type="predicted"/>
<dbReference type="EMBL" id="CP000806">
    <property type="protein sequence ID" value="ACB51822.1"/>
    <property type="molecule type" value="Genomic_DNA"/>
</dbReference>
<dbReference type="HOGENOM" id="CLU_2394792_0_0_3"/>
<reference evidence="2 3" key="1">
    <citation type="journal article" date="2008" name="Proc. Natl. Acad. Sci. U.S.A.">
        <title>The genome of Cyanothece 51142, a unicellular diazotrophic cyanobacterium important in the marine nitrogen cycle.</title>
        <authorList>
            <person name="Welsh E.A."/>
            <person name="Liberton M."/>
            <person name="Stoeckel J."/>
            <person name="Loh T."/>
            <person name="Elvitigala T."/>
            <person name="Wang C."/>
            <person name="Wollam A."/>
            <person name="Fulton R.S."/>
            <person name="Clifton S.W."/>
            <person name="Jacobs J.M."/>
            <person name="Aurora R."/>
            <person name="Ghosh B.K."/>
            <person name="Sherman L.A."/>
            <person name="Smith R.D."/>
            <person name="Wilson R.K."/>
            <person name="Pakrasi H.B."/>
        </authorList>
    </citation>
    <scope>NUCLEOTIDE SEQUENCE [LARGE SCALE GENOMIC DNA]</scope>
    <source>
        <strain evidence="3">ATCC 51142 / BH68</strain>
    </source>
</reference>
<organism evidence="2 3">
    <name type="scientific">Crocosphaera subtropica (strain ATCC 51142 / BH68)</name>
    <name type="common">Cyanothece sp. (strain ATCC 51142)</name>
    <dbReference type="NCBI Taxonomy" id="43989"/>
    <lineage>
        <taxon>Bacteria</taxon>
        <taxon>Bacillati</taxon>
        <taxon>Cyanobacteriota</taxon>
        <taxon>Cyanophyceae</taxon>
        <taxon>Oscillatoriophycideae</taxon>
        <taxon>Chroococcales</taxon>
        <taxon>Aphanothecaceae</taxon>
        <taxon>Crocosphaera</taxon>
        <taxon>Crocosphaera subtropica</taxon>
    </lineage>
</organism>
<keyword evidence="3" id="KW-1185">Reference proteome</keyword>
<evidence type="ECO:0000313" key="3">
    <source>
        <dbReference type="Proteomes" id="UP000001203"/>
    </source>
</evidence>
<sequence>MGLGDQFKRVYFLKILRRRVMRLSSAAIKSRKGISFPFNRWAILVKAKPGREGVSSRTKGSPLLVEIIIRSSSGTIPNRGTTNKSKISSTPII</sequence>
<feature type="region of interest" description="Disordered" evidence="1">
    <location>
        <begin position="74"/>
        <end position="93"/>
    </location>
</feature>
<dbReference type="KEGG" id="cyt:cce_2474"/>
<protein>
    <submittedName>
        <fullName evidence="2">Uncharacterized protein</fullName>
    </submittedName>
</protein>
<dbReference type="AlphaFoldDB" id="B1WRH3"/>
<name>B1WRH3_CROS5</name>
<accession>B1WRH3</accession>
<evidence type="ECO:0000256" key="1">
    <source>
        <dbReference type="SAM" id="MobiDB-lite"/>
    </source>
</evidence>
<evidence type="ECO:0000313" key="2">
    <source>
        <dbReference type="EMBL" id="ACB51822.1"/>
    </source>
</evidence>
<gene>
    <name evidence="2" type="ordered locus">cce_2474</name>
</gene>